<evidence type="ECO:0000313" key="1">
    <source>
        <dbReference type="EMBL" id="RHW38636.1"/>
    </source>
</evidence>
<dbReference type="GO" id="GO:0006974">
    <property type="term" value="P:DNA damage response"/>
    <property type="evidence" value="ECO:0007669"/>
    <property type="project" value="TreeGrafter"/>
</dbReference>
<proteinExistence type="predicted"/>
<dbReference type="InterPro" id="IPR007497">
    <property type="entry name" value="SIMPL/DUF541"/>
</dbReference>
<reference evidence="1 2" key="1">
    <citation type="submission" date="2018-08" db="EMBL/GenBank/DDBJ databases">
        <title>Lysinibacillus sp. YLB-03 draft genome sequence.</title>
        <authorList>
            <person name="Yu L."/>
        </authorList>
    </citation>
    <scope>NUCLEOTIDE SEQUENCE [LARGE SCALE GENOMIC DNA]</scope>
    <source>
        <strain evidence="1 2">YLB-03</strain>
    </source>
</reference>
<name>A0A396SF27_9BACL</name>
<comment type="caution">
    <text evidence="1">The sequence shown here is derived from an EMBL/GenBank/DDBJ whole genome shotgun (WGS) entry which is preliminary data.</text>
</comment>
<dbReference type="PANTHER" id="PTHR34387">
    <property type="entry name" value="SLR1258 PROTEIN"/>
    <property type="match status" value="1"/>
</dbReference>
<dbReference type="InterPro" id="IPR052022">
    <property type="entry name" value="26kDa_periplasmic_antigen"/>
</dbReference>
<gene>
    <name evidence="1" type="ORF">D1B33_07105</name>
</gene>
<sequence>MVVLESREGGKVLDYSTVNQHPFVNVRFISVEGNSKIEVKPDLAELQIEVVTQSENLEDAQSENALKMNDVIQSLLALNIEQRDIRTAFFNVFPRYDYIEGKQVFRGYEVTNALSVEIHDVNDVGLVIDTALKNGANRISQLTFKLENESGYYQQALQMALQDAHEKAIAISSKLKLSYMPLPIEIVEQTSGGRPILFKTAAAAQSSMETPIETGTITIEATLKVKYQF</sequence>
<dbReference type="Pfam" id="PF04402">
    <property type="entry name" value="SIMPL"/>
    <property type="match status" value="1"/>
</dbReference>
<dbReference type="Proteomes" id="UP000265692">
    <property type="component" value="Unassembled WGS sequence"/>
</dbReference>
<dbReference type="AlphaFoldDB" id="A0A396SF27"/>
<keyword evidence="2" id="KW-1185">Reference proteome</keyword>
<organism evidence="1 2">
    <name type="scientific">Ureibacillus yapensis</name>
    <dbReference type="NCBI Taxonomy" id="2304605"/>
    <lineage>
        <taxon>Bacteria</taxon>
        <taxon>Bacillati</taxon>
        <taxon>Bacillota</taxon>
        <taxon>Bacilli</taxon>
        <taxon>Bacillales</taxon>
        <taxon>Caryophanaceae</taxon>
        <taxon>Ureibacillus</taxon>
    </lineage>
</organism>
<accession>A0A396SF27</accession>
<evidence type="ECO:0000313" key="2">
    <source>
        <dbReference type="Proteomes" id="UP000265692"/>
    </source>
</evidence>
<dbReference type="Gene3D" id="3.30.70.2970">
    <property type="entry name" value="Protein of unknown function (DUF541), domain 2"/>
    <property type="match status" value="1"/>
</dbReference>
<protein>
    <submittedName>
        <fullName evidence="1">DUF541 domain-containing protein</fullName>
    </submittedName>
</protein>
<dbReference type="PANTHER" id="PTHR34387:SF1">
    <property type="entry name" value="PERIPLASMIC IMMUNOGENIC PROTEIN"/>
    <property type="match status" value="1"/>
</dbReference>
<dbReference type="Gene3D" id="3.30.110.170">
    <property type="entry name" value="Protein of unknown function (DUF541), domain 1"/>
    <property type="match status" value="1"/>
</dbReference>
<dbReference type="EMBL" id="QWEI01000002">
    <property type="protein sequence ID" value="RHW38636.1"/>
    <property type="molecule type" value="Genomic_DNA"/>
</dbReference>